<organism evidence="1 2">
    <name type="scientific">Theobroma cacao</name>
    <name type="common">Cacao</name>
    <name type="synonym">Cocoa</name>
    <dbReference type="NCBI Taxonomy" id="3641"/>
    <lineage>
        <taxon>Eukaryota</taxon>
        <taxon>Viridiplantae</taxon>
        <taxon>Streptophyta</taxon>
        <taxon>Embryophyta</taxon>
        <taxon>Tracheophyta</taxon>
        <taxon>Spermatophyta</taxon>
        <taxon>Magnoliopsida</taxon>
        <taxon>eudicotyledons</taxon>
        <taxon>Gunneridae</taxon>
        <taxon>Pentapetalae</taxon>
        <taxon>rosids</taxon>
        <taxon>malvids</taxon>
        <taxon>Malvales</taxon>
        <taxon>Malvaceae</taxon>
        <taxon>Byttnerioideae</taxon>
        <taxon>Theobroma</taxon>
    </lineage>
</organism>
<dbReference type="InParanoid" id="A0A061GN88"/>
<reference evidence="1 2" key="1">
    <citation type="journal article" date="2013" name="Genome Biol.">
        <title>The genome sequence of the most widely cultivated cacao type and its use to identify candidate genes regulating pod color.</title>
        <authorList>
            <person name="Motamayor J.C."/>
            <person name="Mockaitis K."/>
            <person name="Schmutz J."/>
            <person name="Haiminen N."/>
            <person name="Iii D.L."/>
            <person name="Cornejo O."/>
            <person name="Findley S.D."/>
            <person name="Zheng P."/>
            <person name="Utro F."/>
            <person name="Royaert S."/>
            <person name="Saski C."/>
            <person name="Jenkins J."/>
            <person name="Podicheti R."/>
            <person name="Zhao M."/>
            <person name="Scheffler B.E."/>
            <person name="Stack J.C."/>
            <person name="Feltus F.A."/>
            <person name="Mustiga G.M."/>
            <person name="Amores F."/>
            <person name="Phillips W."/>
            <person name="Marelli J.P."/>
            <person name="May G.D."/>
            <person name="Shapiro H."/>
            <person name="Ma J."/>
            <person name="Bustamante C.D."/>
            <person name="Schnell R.J."/>
            <person name="Main D."/>
            <person name="Gilbert D."/>
            <person name="Parida L."/>
            <person name="Kuhn D.N."/>
        </authorList>
    </citation>
    <scope>NUCLEOTIDE SEQUENCE [LARGE SCALE GENOMIC DNA]</scope>
    <source>
        <strain evidence="2">cv. Matina 1-6</strain>
    </source>
</reference>
<dbReference type="AlphaFoldDB" id="A0A061GN88"/>
<evidence type="ECO:0000313" key="1">
    <source>
        <dbReference type="EMBL" id="EOY30607.1"/>
    </source>
</evidence>
<dbReference type="Proteomes" id="UP000026915">
    <property type="component" value="Chromosome 9"/>
</dbReference>
<dbReference type="EMBL" id="CM001887">
    <property type="protein sequence ID" value="EOY30607.1"/>
    <property type="molecule type" value="Genomic_DNA"/>
</dbReference>
<dbReference type="HOGENOM" id="CLU_2643050_0_0_1"/>
<protein>
    <submittedName>
        <fullName evidence="1">Uncharacterized protein</fullName>
    </submittedName>
</protein>
<accession>A0A061GN88</accession>
<proteinExistence type="predicted"/>
<evidence type="ECO:0000313" key="2">
    <source>
        <dbReference type="Proteomes" id="UP000026915"/>
    </source>
</evidence>
<dbReference type="Gramene" id="EOY30607">
    <property type="protein sequence ID" value="EOY30607"/>
    <property type="gene ID" value="TCM_037758"/>
</dbReference>
<name>A0A061GN88_THECC</name>
<gene>
    <name evidence="1" type="ORF">TCM_037758</name>
</gene>
<keyword evidence="2" id="KW-1185">Reference proteome</keyword>
<sequence length="77" mass="8868">MAMHVVLAKVAVDVNREEFANIIEEYSIPSNCHTAARMRQATKMGMRMYVCADGYCIEHGDKDALWQLTVGWYRQSR</sequence>